<dbReference type="AlphaFoldDB" id="K0SW81"/>
<feature type="compositionally biased region" description="Low complexity" evidence="1">
    <location>
        <begin position="330"/>
        <end position="346"/>
    </location>
</feature>
<feature type="compositionally biased region" description="Polar residues" evidence="1">
    <location>
        <begin position="391"/>
        <end position="401"/>
    </location>
</feature>
<proteinExistence type="predicted"/>
<evidence type="ECO:0000313" key="3">
    <source>
        <dbReference type="Proteomes" id="UP000266841"/>
    </source>
</evidence>
<feature type="compositionally biased region" description="Acidic residues" evidence="1">
    <location>
        <begin position="146"/>
        <end position="156"/>
    </location>
</feature>
<feature type="region of interest" description="Disordered" evidence="1">
    <location>
        <begin position="109"/>
        <end position="156"/>
    </location>
</feature>
<gene>
    <name evidence="2" type="ORF">THAOC_09578</name>
</gene>
<feature type="region of interest" description="Disordered" evidence="1">
    <location>
        <begin position="384"/>
        <end position="425"/>
    </location>
</feature>
<dbReference type="Proteomes" id="UP000266841">
    <property type="component" value="Unassembled WGS sequence"/>
</dbReference>
<evidence type="ECO:0000313" key="2">
    <source>
        <dbReference type="EMBL" id="EJK69194.1"/>
    </source>
</evidence>
<organism evidence="2 3">
    <name type="scientific">Thalassiosira oceanica</name>
    <name type="common">Marine diatom</name>
    <dbReference type="NCBI Taxonomy" id="159749"/>
    <lineage>
        <taxon>Eukaryota</taxon>
        <taxon>Sar</taxon>
        <taxon>Stramenopiles</taxon>
        <taxon>Ochrophyta</taxon>
        <taxon>Bacillariophyta</taxon>
        <taxon>Coscinodiscophyceae</taxon>
        <taxon>Thalassiosirophycidae</taxon>
        <taxon>Thalassiosirales</taxon>
        <taxon>Thalassiosiraceae</taxon>
        <taxon>Thalassiosira</taxon>
    </lineage>
</organism>
<protein>
    <submittedName>
        <fullName evidence="2">Uncharacterized protein</fullName>
    </submittedName>
</protein>
<reference evidence="2 3" key="1">
    <citation type="journal article" date="2012" name="Genome Biol.">
        <title>Genome and low-iron response of an oceanic diatom adapted to chronic iron limitation.</title>
        <authorList>
            <person name="Lommer M."/>
            <person name="Specht M."/>
            <person name="Roy A.S."/>
            <person name="Kraemer L."/>
            <person name="Andreson R."/>
            <person name="Gutowska M.A."/>
            <person name="Wolf J."/>
            <person name="Bergner S.V."/>
            <person name="Schilhabel M.B."/>
            <person name="Klostermeier U.C."/>
            <person name="Beiko R.G."/>
            <person name="Rosenstiel P."/>
            <person name="Hippler M."/>
            <person name="Laroche J."/>
        </authorList>
    </citation>
    <scope>NUCLEOTIDE SEQUENCE [LARGE SCALE GENOMIC DNA]</scope>
    <source>
        <strain evidence="2 3">CCMP1005</strain>
    </source>
</reference>
<feature type="compositionally biased region" description="Polar residues" evidence="1">
    <location>
        <begin position="453"/>
        <end position="464"/>
    </location>
</feature>
<feature type="region of interest" description="Disordered" evidence="1">
    <location>
        <begin position="442"/>
        <end position="464"/>
    </location>
</feature>
<dbReference type="EMBL" id="AGNL01010356">
    <property type="protein sequence ID" value="EJK69194.1"/>
    <property type="molecule type" value="Genomic_DNA"/>
</dbReference>
<feature type="region of interest" description="Disordered" evidence="1">
    <location>
        <begin position="326"/>
        <end position="346"/>
    </location>
</feature>
<accession>K0SW81</accession>
<feature type="compositionally biased region" description="Pro residues" evidence="1">
    <location>
        <begin position="404"/>
        <end position="417"/>
    </location>
</feature>
<evidence type="ECO:0000256" key="1">
    <source>
        <dbReference type="SAM" id="MobiDB-lite"/>
    </source>
</evidence>
<comment type="caution">
    <text evidence="2">The sequence shown here is derived from an EMBL/GenBank/DDBJ whole genome shotgun (WGS) entry which is preliminary data.</text>
</comment>
<keyword evidence="3" id="KW-1185">Reference proteome</keyword>
<name>K0SW81_THAOC</name>
<sequence>MLSEISRGSLRLRQALTAEPRGIAYRLGASGKTESRENSHTIPYHGKRAKWQTKCGIQLTPRRQEGDEARGTLSTLSRDDHEAELQRLPPLGRRRIAVQGRPFDRAHLARETAGDARGIQRGGHGVGKRRNDQVGLRGLQPRPPPDDGEGEAEEDQMACATDLAWHPNYDAGWKNGFCIYTRTCDSPSFSSELECCEKVRTIEFEATPPPEFVIGAFSDKRNNFPKLFALRIEQAYGGQTSKYCLSKLESPPTYRPTALPTVQPTSGPTVYTEYWYPDYEVAWKVSYCLSTERGQPVPKGRPLYLTNADCCLGAYAGQVSETCFQNMENPPTQSPTSDSPTVSPTTEIAPFYYPRAVDEVRLLQHEASPIQDWGQWSGICLSELENPPSASPTTNQPTAEGQTAPPPTGNASAPPPSQINAQTTPSQADTLWYPRYDDGGQASNSCVRELDSPPTQTPTAETVEPTVSPTGIVWYPDFETEWTKAGCLSTRPFPFPHGTRITYKSEATCCKREYRGQDPPVCLCNSDSLPQKQRDKFCPLPET</sequence>